<keyword evidence="1 2" id="KW-0129">CBS domain</keyword>
<dbReference type="PANTHER" id="PTHR43080:SF2">
    <property type="entry name" value="CBS DOMAIN-CONTAINING PROTEIN"/>
    <property type="match status" value="1"/>
</dbReference>
<evidence type="ECO:0000313" key="5">
    <source>
        <dbReference type="Proteomes" id="UP000179233"/>
    </source>
</evidence>
<evidence type="ECO:0000313" key="4">
    <source>
        <dbReference type="EMBL" id="OGY18391.1"/>
    </source>
</evidence>
<gene>
    <name evidence="4" type="ORF">A2786_02715</name>
</gene>
<evidence type="ECO:0000256" key="1">
    <source>
        <dbReference type="ARBA" id="ARBA00023122"/>
    </source>
</evidence>
<name>A0A1G1VSL2_9BACT</name>
<proteinExistence type="predicted"/>
<dbReference type="Proteomes" id="UP000179233">
    <property type="component" value="Unassembled WGS sequence"/>
</dbReference>
<accession>A0A1G1VSL2</accession>
<protein>
    <recommendedName>
        <fullName evidence="3">CBS domain-containing protein</fullName>
    </recommendedName>
</protein>
<reference evidence="4 5" key="1">
    <citation type="journal article" date="2016" name="Nat. Commun.">
        <title>Thousands of microbial genomes shed light on interconnected biogeochemical processes in an aquifer system.</title>
        <authorList>
            <person name="Anantharaman K."/>
            <person name="Brown C.T."/>
            <person name="Hug L.A."/>
            <person name="Sharon I."/>
            <person name="Castelle C.J."/>
            <person name="Probst A.J."/>
            <person name="Thomas B.C."/>
            <person name="Singh A."/>
            <person name="Wilkins M.J."/>
            <person name="Karaoz U."/>
            <person name="Brodie E.L."/>
            <person name="Williams K.H."/>
            <person name="Hubbard S.S."/>
            <person name="Banfield J.F."/>
        </authorList>
    </citation>
    <scope>NUCLEOTIDE SEQUENCE [LARGE SCALE GENOMIC DNA]</scope>
</reference>
<dbReference type="SMART" id="SM00116">
    <property type="entry name" value="CBS"/>
    <property type="match status" value="2"/>
</dbReference>
<dbReference type="Pfam" id="PF00571">
    <property type="entry name" value="CBS"/>
    <property type="match status" value="2"/>
</dbReference>
<dbReference type="Gene3D" id="3.10.580.10">
    <property type="entry name" value="CBS-domain"/>
    <property type="match status" value="1"/>
</dbReference>
<dbReference type="PROSITE" id="PS51371">
    <property type="entry name" value="CBS"/>
    <property type="match status" value="2"/>
</dbReference>
<dbReference type="InterPro" id="IPR000644">
    <property type="entry name" value="CBS_dom"/>
</dbReference>
<dbReference type="SUPFAM" id="SSF54631">
    <property type="entry name" value="CBS-domain pair"/>
    <property type="match status" value="1"/>
</dbReference>
<feature type="domain" description="CBS" evidence="3">
    <location>
        <begin position="93"/>
        <end position="153"/>
    </location>
</feature>
<feature type="domain" description="CBS" evidence="3">
    <location>
        <begin position="7"/>
        <end position="65"/>
    </location>
</feature>
<evidence type="ECO:0000259" key="3">
    <source>
        <dbReference type="PROSITE" id="PS51371"/>
    </source>
</evidence>
<dbReference type="InterPro" id="IPR046342">
    <property type="entry name" value="CBS_dom_sf"/>
</dbReference>
<dbReference type="EMBL" id="MHCJ01000003">
    <property type="protein sequence ID" value="OGY18391.1"/>
    <property type="molecule type" value="Genomic_DNA"/>
</dbReference>
<sequence>MKVLHLMSKNPISATPNIPFKDVWKLIFEKRISGLPITGKGHQLVGIISEEDLIERLYPSYEQYFFDPLSAKNFEEMEKNLTDVSKLRAKDVMNKNVFTTTEETPIMKAASVMLVNRVSCLPVIKTKKGMATLIGIICKGDIFGQLFRSMRQKK</sequence>
<dbReference type="AlphaFoldDB" id="A0A1G1VSL2"/>
<dbReference type="PANTHER" id="PTHR43080">
    <property type="entry name" value="CBS DOMAIN-CONTAINING PROTEIN CBSX3, MITOCHONDRIAL"/>
    <property type="match status" value="1"/>
</dbReference>
<evidence type="ECO:0000256" key="2">
    <source>
        <dbReference type="PROSITE-ProRule" id="PRU00703"/>
    </source>
</evidence>
<dbReference type="InterPro" id="IPR051257">
    <property type="entry name" value="Diverse_CBS-Domain"/>
</dbReference>
<organism evidence="4 5">
    <name type="scientific">Candidatus Chisholmbacteria bacterium RIFCSPHIGHO2_01_FULL_52_32</name>
    <dbReference type="NCBI Taxonomy" id="1797591"/>
    <lineage>
        <taxon>Bacteria</taxon>
        <taxon>Candidatus Chisholmiibacteriota</taxon>
    </lineage>
</organism>
<comment type="caution">
    <text evidence="4">The sequence shown here is derived from an EMBL/GenBank/DDBJ whole genome shotgun (WGS) entry which is preliminary data.</text>
</comment>